<name>A0A0M2T580_9BACI</name>
<proteinExistence type="predicted"/>
<organism evidence="2 3">
    <name type="scientific">Mesobacillus campisalis</name>
    <dbReference type="NCBI Taxonomy" id="1408103"/>
    <lineage>
        <taxon>Bacteria</taxon>
        <taxon>Bacillati</taxon>
        <taxon>Bacillota</taxon>
        <taxon>Bacilli</taxon>
        <taxon>Bacillales</taxon>
        <taxon>Bacillaceae</taxon>
        <taxon>Mesobacillus</taxon>
    </lineage>
</organism>
<accession>A0A0M2T580</accession>
<evidence type="ECO:0000313" key="2">
    <source>
        <dbReference type="EMBL" id="KKK39975.1"/>
    </source>
</evidence>
<evidence type="ECO:0000256" key="1">
    <source>
        <dbReference type="SAM" id="MobiDB-lite"/>
    </source>
</evidence>
<dbReference type="Proteomes" id="UP000034166">
    <property type="component" value="Unassembled WGS sequence"/>
</dbReference>
<dbReference type="PATRIC" id="fig|1408103.3.peg.332"/>
<protein>
    <submittedName>
        <fullName evidence="2">Uncharacterized protein</fullName>
    </submittedName>
</protein>
<reference evidence="2 3" key="1">
    <citation type="submission" date="2015-04" db="EMBL/GenBank/DDBJ databases">
        <title>Taxonomic description and genome sequence of Bacillus campisalis sp. nov., a novel member of the genus Bacillus isolated from solar saltern.</title>
        <authorList>
            <person name="Mathan Kumar R."/>
            <person name="Kaur G."/>
            <person name="Kumar A."/>
            <person name="Singh N.K."/>
            <person name="Kaur N."/>
            <person name="Kumar N."/>
            <person name="Mayilraj S."/>
        </authorList>
    </citation>
    <scope>NUCLEOTIDE SEQUENCE [LARGE SCALE GENOMIC DNA]</scope>
    <source>
        <strain evidence="2 3">SA2-6</strain>
    </source>
</reference>
<dbReference type="RefSeq" id="WP_046521916.1">
    <property type="nucleotide sequence ID" value="NZ_LAYY01000001.1"/>
</dbReference>
<dbReference type="EMBL" id="LAYY01000001">
    <property type="protein sequence ID" value="KKK39975.1"/>
    <property type="molecule type" value="Genomic_DNA"/>
</dbReference>
<sequence>MGIYRTVSRKVEDVFVKVLAGKQDPDVVREKVAKYRTEADQKLQAKKLEKEKKRAQQRELNQQKSEAQERQRKENEERERKEVEALLVKVLENGMNGASPYEINEVKNNQPFFLNLVERVFEPNEKALTFIFCEFDKSSKKEIKGYLIPTNKRVLFLTKNLTFMDKFRYQTVINVNWFKDGLLERGLRIQYGKRKLEFDEMFDQEQMERVGNAILNKATSRAI</sequence>
<dbReference type="AlphaFoldDB" id="A0A0M2T580"/>
<gene>
    <name evidence="2" type="ORF">WQ57_01505</name>
</gene>
<feature type="compositionally biased region" description="Basic and acidic residues" evidence="1">
    <location>
        <begin position="46"/>
        <end position="57"/>
    </location>
</feature>
<feature type="compositionally biased region" description="Basic and acidic residues" evidence="1">
    <location>
        <begin position="66"/>
        <end position="78"/>
    </location>
</feature>
<evidence type="ECO:0000313" key="3">
    <source>
        <dbReference type="Proteomes" id="UP000034166"/>
    </source>
</evidence>
<comment type="caution">
    <text evidence="2">The sequence shown here is derived from an EMBL/GenBank/DDBJ whole genome shotgun (WGS) entry which is preliminary data.</text>
</comment>
<dbReference type="OrthoDB" id="2943553at2"/>
<keyword evidence="3" id="KW-1185">Reference proteome</keyword>
<feature type="region of interest" description="Disordered" evidence="1">
    <location>
        <begin position="46"/>
        <end position="78"/>
    </location>
</feature>